<accession>A0ABU9CJG6</accession>
<evidence type="ECO:0000256" key="4">
    <source>
        <dbReference type="ARBA" id="ARBA00022801"/>
    </source>
</evidence>
<dbReference type="EMBL" id="JBBUTH010000005">
    <property type="protein sequence ID" value="MEK8050854.1"/>
    <property type="molecule type" value="Genomic_DNA"/>
</dbReference>
<dbReference type="PANTHER" id="PTHR42740">
    <property type="entry name" value="RIBONUCLEASE VAPC3"/>
    <property type="match status" value="1"/>
</dbReference>
<evidence type="ECO:0000259" key="6">
    <source>
        <dbReference type="Pfam" id="PF01850"/>
    </source>
</evidence>
<gene>
    <name evidence="7" type="ORF">AACH10_11460</name>
</gene>
<proteinExistence type="predicted"/>
<sequence>MILVDSSVWVDYLRGTPTPQTDKLDALLGTVPLAVGDLILTEVLQGCGTDKAFNEVRRLLLNLTVVPLGGQDVAIEAARNYRRLRALGLTVRKTIDTVIATRCIVDKLELLHSDRDFDPFEQHLGLRCVPCEA</sequence>
<name>A0ABU9CJG6_9BURK</name>
<keyword evidence="5" id="KW-0460">Magnesium</keyword>
<dbReference type="SUPFAM" id="SSF88723">
    <property type="entry name" value="PIN domain-like"/>
    <property type="match status" value="1"/>
</dbReference>
<keyword evidence="8" id="KW-1185">Reference proteome</keyword>
<dbReference type="Gene3D" id="3.40.50.1010">
    <property type="entry name" value="5'-nuclease"/>
    <property type="match status" value="1"/>
</dbReference>
<evidence type="ECO:0000256" key="5">
    <source>
        <dbReference type="ARBA" id="ARBA00022842"/>
    </source>
</evidence>
<dbReference type="InterPro" id="IPR029060">
    <property type="entry name" value="PIN-like_dom_sf"/>
</dbReference>
<dbReference type="CDD" id="cd18760">
    <property type="entry name" value="PIN_MtVapC3-like"/>
    <property type="match status" value="1"/>
</dbReference>
<keyword evidence="4" id="KW-0378">Hydrolase</keyword>
<dbReference type="InterPro" id="IPR002716">
    <property type="entry name" value="PIN_dom"/>
</dbReference>
<reference evidence="7 8" key="1">
    <citation type="submission" date="2024-04" db="EMBL/GenBank/DDBJ databases">
        <title>Novel species of the genus Ideonella isolated from streams.</title>
        <authorList>
            <person name="Lu H."/>
        </authorList>
    </citation>
    <scope>NUCLEOTIDE SEQUENCE [LARGE SCALE GENOMIC DNA]</scope>
    <source>
        <strain evidence="7 8">DXS22W</strain>
    </source>
</reference>
<protein>
    <submittedName>
        <fullName evidence="7">PIN domain nuclease</fullName>
    </submittedName>
</protein>
<keyword evidence="1" id="KW-1277">Toxin-antitoxin system</keyword>
<organism evidence="7 8">
    <name type="scientific">Pseudaquabacterium inlustre</name>
    <dbReference type="NCBI Taxonomy" id="2984192"/>
    <lineage>
        <taxon>Bacteria</taxon>
        <taxon>Pseudomonadati</taxon>
        <taxon>Pseudomonadota</taxon>
        <taxon>Betaproteobacteria</taxon>
        <taxon>Burkholderiales</taxon>
        <taxon>Sphaerotilaceae</taxon>
        <taxon>Pseudaquabacterium</taxon>
    </lineage>
</organism>
<evidence type="ECO:0000313" key="7">
    <source>
        <dbReference type="EMBL" id="MEK8050854.1"/>
    </source>
</evidence>
<keyword evidence="2" id="KW-0540">Nuclease</keyword>
<dbReference type="Proteomes" id="UP001365405">
    <property type="component" value="Unassembled WGS sequence"/>
</dbReference>
<feature type="domain" description="PIN" evidence="6">
    <location>
        <begin position="2"/>
        <end position="118"/>
    </location>
</feature>
<dbReference type="RefSeq" id="WP_341410544.1">
    <property type="nucleotide sequence ID" value="NZ_JBBUTH010000005.1"/>
</dbReference>
<evidence type="ECO:0000313" key="8">
    <source>
        <dbReference type="Proteomes" id="UP001365405"/>
    </source>
</evidence>
<comment type="caution">
    <text evidence="7">The sequence shown here is derived from an EMBL/GenBank/DDBJ whole genome shotgun (WGS) entry which is preliminary data.</text>
</comment>
<dbReference type="InterPro" id="IPR051749">
    <property type="entry name" value="PINc/VapC_TA_RNase"/>
</dbReference>
<dbReference type="Pfam" id="PF01850">
    <property type="entry name" value="PIN"/>
    <property type="match status" value="1"/>
</dbReference>
<evidence type="ECO:0000256" key="1">
    <source>
        <dbReference type="ARBA" id="ARBA00022649"/>
    </source>
</evidence>
<dbReference type="PANTHER" id="PTHR42740:SF1">
    <property type="entry name" value="RIBONUCLEASE VAPC3"/>
    <property type="match status" value="1"/>
</dbReference>
<evidence type="ECO:0000256" key="2">
    <source>
        <dbReference type="ARBA" id="ARBA00022722"/>
    </source>
</evidence>
<evidence type="ECO:0000256" key="3">
    <source>
        <dbReference type="ARBA" id="ARBA00022723"/>
    </source>
</evidence>
<keyword evidence="3" id="KW-0479">Metal-binding</keyword>